<reference evidence="18 19" key="1">
    <citation type="submission" date="2018-11" db="EMBL/GenBank/DDBJ databases">
        <title>Schleiferia aggregans sp. nov., a moderately thermophilic heterotrophic bacterium isolated from microbial mats at a terrestrial hot spring.</title>
        <authorList>
            <person name="Iino T."/>
            <person name="Ohkuma M."/>
            <person name="Haruta S."/>
        </authorList>
    </citation>
    <scope>NUCLEOTIDE SEQUENCE [LARGE SCALE GENOMIC DNA]</scope>
    <source>
        <strain evidence="18 19">LA</strain>
    </source>
</reference>
<evidence type="ECO:0000256" key="1">
    <source>
        <dbReference type="ARBA" id="ARBA00004429"/>
    </source>
</evidence>
<protein>
    <recommendedName>
        <fullName evidence="3 13">Membrane protein insertase YidC</fullName>
    </recommendedName>
    <alternativeName>
        <fullName evidence="12 13">Foldase YidC</fullName>
    </alternativeName>
    <alternativeName>
        <fullName evidence="11 13">Membrane integrase YidC</fullName>
    </alternativeName>
    <alternativeName>
        <fullName evidence="13">Membrane protein YidC</fullName>
    </alternativeName>
</protein>
<evidence type="ECO:0000313" key="19">
    <source>
        <dbReference type="Proteomes" id="UP000286715"/>
    </source>
</evidence>
<evidence type="ECO:0000256" key="6">
    <source>
        <dbReference type="ARBA" id="ARBA00022692"/>
    </source>
</evidence>
<dbReference type="InterPro" id="IPR038221">
    <property type="entry name" value="YidC_periplasmic_sf"/>
</dbReference>
<dbReference type="OrthoDB" id="9780552at2"/>
<evidence type="ECO:0000256" key="5">
    <source>
        <dbReference type="ARBA" id="ARBA00022475"/>
    </source>
</evidence>
<evidence type="ECO:0000256" key="8">
    <source>
        <dbReference type="ARBA" id="ARBA00022989"/>
    </source>
</evidence>
<feature type="transmembrane region" description="Helical" evidence="13">
    <location>
        <begin position="337"/>
        <end position="358"/>
    </location>
</feature>
<evidence type="ECO:0000259" key="17">
    <source>
        <dbReference type="Pfam" id="PF14849"/>
    </source>
</evidence>
<feature type="coiled-coil region" evidence="14">
    <location>
        <begin position="368"/>
        <end position="398"/>
    </location>
</feature>
<accession>A0A401XID7</accession>
<sequence>MNKLDNNTIIGLILIGLIMMWIGFTSTPSQSTQENTQTTPTEQPEEEVVESVDLSQPIDNGIAMMQTAAEEFYAMENDLLNLTFSSKGAVLKRVEIKKQFNWKKEPLQLINDNFEWKLLLGKVVAVPTSKLFFRIKDKSDRHITFTTQFEGKDLNITYSLEPGSYRINIDIESPLLSNGGYIDMRMRAFRLEKNRDFESNRTSVYYHLANGKLKNLSETRSDNERAEQLDWIAFRQQFFSVILSCESDFSSAEMTVEPLADENYTKLMALRAELPATTSAVKLHMYLGPNKFNILKKYKNDYEKLIPLGWAIFGWINRGVVIPIFNWLESYNLNYGIIILIMAILIKIVIFPFTYGSYRSMAKMRILKPEMDEINEKYKDEKDQLKKQQALMELYRKSGVNPLGGCIPLLFQLPILFAVFQFFPASFELRGQSFLWAEDLSTYDSILDLPFRIPGYGSHVSLFTLLMTISTIIYTWMNQQLTPQNNQYPQLKYMMYLMPIVFLGVFNNYASGLTYYYFISNIITFGQQYAIKAFIDEEKLHAKIKENQAREVKPSKFMQTFEQLAKEQQAKGNRTIRRRKM</sequence>
<dbReference type="AlphaFoldDB" id="A0A401XID7"/>
<dbReference type="InterPro" id="IPR019998">
    <property type="entry name" value="Membr_insert_YidC"/>
</dbReference>
<comment type="subunit">
    <text evidence="13">Interacts with the Sec translocase complex via SecD. Specifically interacts with transmembrane segments of nascent integral membrane proteins during membrane integration.</text>
</comment>
<keyword evidence="9 13" id="KW-0472">Membrane</keyword>
<evidence type="ECO:0000256" key="3">
    <source>
        <dbReference type="ARBA" id="ARBA00015325"/>
    </source>
</evidence>
<dbReference type="InterPro" id="IPR047196">
    <property type="entry name" value="YidC_ALB_C"/>
</dbReference>
<feature type="transmembrane region" description="Helical" evidence="13">
    <location>
        <begin position="402"/>
        <end position="423"/>
    </location>
</feature>
<evidence type="ECO:0000256" key="10">
    <source>
        <dbReference type="ARBA" id="ARBA00023186"/>
    </source>
</evidence>
<keyword evidence="19" id="KW-1185">Reference proteome</keyword>
<dbReference type="GO" id="GO:0051205">
    <property type="term" value="P:protein insertion into membrane"/>
    <property type="evidence" value="ECO:0007669"/>
    <property type="project" value="TreeGrafter"/>
</dbReference>
<keyword evidence="6 13" id="KW-0812">Transmembrane</keyword>
<dbReference type="InterPro" id="IPR028055">
    <property type="entry name" value="YidC/Oxa/ALB_C"/>
</dbReference>
<feature type="transmembrane region" description="Helical" evidence="13">
    <location>
        <begin position="6"/>
        <end position="24"/>
    </location>
</feature>
<evidence type="ECO:0000256" key="15">
    <source>
        <dbReference type="SAM" id="MobiDB-lite"/>
    </source>
</evidence>
<dbReference type="InterPro" id="IPR028053">
    <property type="entry name" value="Membr_insert_YidC_N"/>
</dbReference>
<dbReference type="NCBIfam" id="TIGR03593">
    <property type="entry name" value="yidC_nterm"/>
    <property type="match status" value="1"/>
</dbReference>
<comment type="caution">
    <text evidence="18">The sequence shown here is derived from an EMBL/GenBank/DDBJ whole genome shotgun (WGS) entry which is preliminary data.</text>
</comment>
<dbReference type="NCBIfam" id="TIGR03592">
    <property type="entry name" value="yidC_oxa1_cterm"/>
    <property type="match status" value="1"/>
</dbReference>
<dbReference type="GO" id="GO:0032977">
    <property type="term" value="F:membrane insertase activity"/>
    <property type="evidence" value="ECO:0007669"/>
    <property type="project" value="InterPro"/>
</dbReference>
<dbReference type="Pfam" id="PF14849">
    <property type="entry name" value="YidC_periplas"/>
    <property type="match status" value="1"/>
</dbReference>
<feature type="transmembrane region" description="Helical" evidence="13">
    <location>
        <begin position="305"/>
        <end position="325"/>
    </location>
</feature>
<dbReference type="NCBIfam" id="NF002356">
    <property type="entry name" value="PRK01318.2-3"/>
    <property type="match status" value="1"/>
</dbReference>
<dbReference type="GO" id="GO:0005886">
    <property type="term" value="C:plasma membrane"/>
    <property type="evidence" value="ECO:0007669"/>
    <property type="project" value="UniProtKB-SubCell"/>
</dbReference>
<evidence type="ECO:0000256" key="14">
    <source>
        <dbReference type="SAM" id="Coils"/>
    </source>
</evidence>
<keyword evidence="7 13" id="KW-0653">Protein transport</keyword>
<keyword evidence="5 13" id="KW-1003">Cell membrane</keyword>
<evidence type="ECO:0000256" key="12">
    <source>
        <dbReference type="ARBA" id="ARBA00033342"/>
    </source>
</evidence>
<dbReference type="GO" id="GO:0015031">
    <property type="term" value="P:protein transport"/>
    <property type="evidence" value="ECO:0007669"/>
    <property type="project" value="UniProtKB-KW"/>
</dbReference>
<dbReference type="Pfam" id="PF02096">
    <property type="entry name" value="60KD_IMP"/>
    <property type="match status" value="1"/>
</dbReference>
<dbReference type="InterPro" id="IPR001708">
    <property type="entry name" value="YidC/ALB3/OXA1/COX18"/>
</dbReference>
<feature type="domain" description="Membrane insertase YidC N-terminal" evidence="17">
    <location>
        <begin position="75"/>
        <end position="317"/>
    </location>
</feature>
<keyword evidence="8 13" id="KW-1133">Transmembrane helix</keyword>
<comment type="similarity">
    <text evidence="2 13">Belongs to the OXA1/ALB3/YidC family. Type 1 subfamily.</text>
</comment>
<comment type="function">
    <text evidence="13">Required for the insertion and/or proper folding and/or complex formation of integral membrane proteins into the membrane. Involved in integration of membrane proteins that insert both dependently and independently of the Sec translocase complex, as well as at least some lipoproteins. Aids folding of multispanning membrane proteins.</text>
</comment>
<evidence type="ECO:0000256" key="4">
    <source>
        <dbReference type="ARBA" id="ARBA00022448"/>
    </source>
</evidence>
<dbReference type="PRINTS" id="PR00701">
    <property type="entry name" value="60KDINNERMP"/>
</dbReference>
<evidence type="ECO:0000256" key="13">
    <source>
        <dbReference type="HAMAP-Rule" id="MF_01810"/>
    </source>
</evidence>
<dbReference type="EMBL" id="BHZE01000002">
    <property type="protein sequence ID" value="GCD76776.1"/>
    <property type="molecule type" value="Genomic_DNA"/>
</dbReference>
<evidence type="ECO:0000256" key="7">
    <source>
        <dbReference type="ARBA" id="ARBA00022927"/>
    </source>
</evidence>
<name>A0A401XID7_9FLAO</name>
<dbReference type="CDD" id="cd20070">
    <property type="entry name" value="5TM_YidC_Alb3"/>
    <property type="match status" value="1"/>
</dbReference>
<keyword evidence="10 13" id="KW-0143">Chaperone</keyword>
<comment type="subcellular location">
    <subcellularLocation>
        <location evidence="1">Cell inner membrane</location>
        <topology evidence="1">Multi-pass membrane protein</topology>
    </subcellularLocation>
    <subcellularLocation>
        <location evidence="13">Cell membrane</location>
        <topology evidence="13">Multi-pass membrane protein</topology>
    </subcellularLocation>
</comment>
<evidence type="ECO:0000256" key="9">
    <source>
        <dbReference type="ARBA" id="ARBA00023136"/>
    </source>
</evidence>
<dbReference type="Proteomes" id="UP000286715">
    <property type="component" value="Unassembled WGS sequence"/>
</dbReference>
<evidence type="ECO:0000256" key="11">
    <source>
        <dbReference type="ARBA" id="ARBA00033245"/>
    </source>
</evidence>
<feature type="region of interest" description="Disordered" evidence="15">
    <location>
        <begin position="28"/>
        <end position="47"/>
    </location>
</feature>
<evidence type="ECO:0000256" key="2">
    <source>
        <dbReference type="ARBA" id="ARBA00010527"/>
    </source>
</evidence>
<evidence type="ECO:0000313" key="18">
    <source>
        <dbReference type="EMBL" id="GCD76776.1"/>
    </source>
</evidence>
<feature type="domain" description="Membrane insertase YidC/Oxa/ALB C-terminal" evidence="16">
    <location>
        <begin position="335"/>
        <end position="532"/>
    </location>
</feature>
<feature type="compositionally biased region" description="Low complexity" evidence="15">
    <location>
        <begin position="28"/>
        <end position="42"/>
    </location>
</feature>
<keyword evidence="14" id="KW-0175">Coiled coil</keyword>
<dbReference type="RefSeq" id="WP_124396850.1">
    <property type="nucleotide sequence ID" value="NZ_BHZE01000002.1"/>
</dbReference>
<dbReference type="Gene3D" id="2.70.98.90">
    <property type="match status" value="1"/>
</dbReference>
<dbReference type="PANTHER" id="PTHR12428">
    <property type="entry name" value="OXA1"/>
    <property type="match status" value="1"/>
</dbReference>
<dbReference type="CDD" id="cd19961">
    <property type="entry name" value="EcYidC-like_peri"/>
    <property type="match status" value="1"/>
</dbReference>
<keyword evidence="4 13" id="KW-0813">Transport</keyword>
<proteinExistence type="inferred from homology"/>
<feature type="transmembrane region" description="Helical" evidence="13">
    <location>
        <begin position="496"/>
        <end position="518"/>
    </location>
</feature>
<dbReference type="HAMAP" id="MF_01810">
    <property type="entry name" value="YidC_type1"/>
    <property type="match status" value="1"/>
</dbReference>
<feature type="transmembrane region" description="Helical" evidence="13">
    <location>
        <begin position="456"/>
        <end position="476"/>
    </location>
</feature>
<evidence type="ECO:0000259" key="16">
    <source>
        <dbReference type="Pfam" id="PF02096"/>
    </source>
</evidence>
<gene>
    <name evidence="13 18" type="primary">yidC</name>
    <name evidence="18" type="ORF">JCM31826_02580</name>
</gene>
<organism evidence="18 19">
    <name type="scientific">Thermaurantimonas aggregans</name>
    <dbReference type="NCBI Taxonomy" id="2173829"/>
    <lineage>
        <taxon>Bacteria</taxon>
        <taxon>Pseudomonadati</taxon>
        <taxon>Bacteroidota</taxon>
        <taxon>Flavobacteriia</taxon>
        <taxon>Flavobacteriales</taxon>
        <taxon>Schleiferiaceae</taxon>
        <taxon>Thermaurantimonas</taxon>
    </lineage>
</organism>
<dbReference type="PANTHER" id="PTHR12428:SF65">
    <property type="entry name" value="CYTOCHROME C OXIDASE ASSEMBLY PROTEIN COX18, MITOCHONDRIAL"/>
    <property type="match status" value="1"/>
</dbReference>